<comment type="similarity">
    <text evidence="2">Belongs to the HAD-like hydrolase superfamily. CbbY/CbbZ/Gph/YieH family.</text>
</comment>
<dbReference type="EMBL" id="BMMZ01000006">
    <property type="protein sequence ID" value="GGL66288.1"/>
    <property type="molecule type" value="Genomic_DNA"/>
</dbReference>
<keyword evidence="6" id="KW-1185">Reference proteome</keyword>
<dbReference type="InterPro" id="IPR036412">
    <property type="entry name" value="HAD-like_sf"/>
</dbReference>
<dbReference type="InterPro" id="IPR023214">
    <property type="entry name" value="HAD_sf"/>
</dbReference>
<dbReference type="InterPro" id="IPR051600">
    <property type="entry name" value="Beta-PGM-like"/>
</dbReference>
<evidence type="ECO:0000256" key="2">
    <source>
        <dbReference type="ARBA" id="ARBA00006171"/>
    </source>
</evidence>
<dbReference type="Gene3D" id="1.10.150.240">
    <property type="entry name" value="Putative phosphatase, domain 2"/>
    <property type="match status" value="1"/>
</dbReference>
<proteinExistence type="inferred from homology"/>
<dbReference type="Pfam" id="PF00702">
    <property type="entry name" value="Hydrolase"/>
    <property type="match status" value="1"/>
</dbReference>
<dbReference type="InterPro" id="IPR006439">
    <property type="entry name" value="HAD-SF_hydro_IA"/>
</dbReference>
<keyword evidence="5" id="KW-0378">Hydrolase</keyword>
<keyword evidence="3" id="KW-0479">Metal-binding</keyword>
<sequence>MTARTLIVFDCDGVLVDSERLMQDIDLRMIADLGWPITREEIFEQHLGRSEPFVDANIARHIGHPVPESFVLERRQAHAEAFRQSLAAVPGVETVIARLQAAGFGTCVASSGTHERIRLVLGLTGLRHYFADRIFSADDVEHSKPAPDLFLHAAASLGYEPSACIVVEDSPSGVTGAKAAGMRAVAFCALTPVTAMRSADVVITGMAQLGATIENLVGQRQAPSSSATRTDGTLP</sequence>
<dbReference type="SFLD" id="SFLDG01135">
    <property type="entry name" value="C1.5.6:_HAD__Beta-PGM__Phospha"/>
    <property type="match status" value="1"/>
</dbReference>
<dbReference type="Proteomes" id="UP000613840">
    <property type="component" value="Unassembled WGS sequence"/>
</dbReference>
<dbReference type="PRINTS" id="PR00413">
    <property type="entry name" value="HADHALOGNASE"/>
</dbReference>
<evidence type="ECO:0000256" key="1">
    <source>
        <dbReference type="ARBA" id="ARBA00001946"/>
    </source>
</evidence>
<dbReference type="InterPro" id="IPR023198">
    <property type="entry name" value="PGP-like_dom2"/>
</dbReference>
<gene>
    <name evidence="5" type="ORF">GCM10011575_26020</name>
</gene>
<dbReference type="PANTHER" id="PTHR46193">
    <property type="entry name" value="6-PHOSPHOGLUCONATE PHOSPHATASE"/>
    <property type="match status" value="1"/>
</dbReference>
<dbReference type="RefSeq" id="WP_188895812.1">
    <property type="nucleotide sequence ID" value="NZ_BMMZ01000006.1"/>
</dbReference>
<comment type="cofactor">
    <cofactor evidence="1">
        <name>Mg(2+)</name>
        <dbReference type="ChEBI" id="CHEBI:18420"/>
    </cofactor>
</comment>
<accession>A0A917SC26</accession>
<keyword evidence="4" id="KW-0460">Magnesium</keyword>
<reference evidence="5" key="1">
    <citation type="journal article" date="2014" name="Int. J. Syst. Evol. Microbiol.">
        <title>Complete genome sequence of Corynebacterium casei LMG S-19264T (=DSM 44701T), isolated from a smear-ripened cheese.</title>
        <authorList>
            <consortium name="US DOE Joint Genome Institute (JGI-PGF)"/>
            <person name="Walter F."/>
            <person name="Albersmeier A."/>
            <person name="Kalinowski J."/>
            <person name="Ruckert C."/>
        </authorList>
    </citation>
    <scope>NUCLEOTIDE SEQUENCE</scope>
    <source>
        <strain evidence="5">CGMCC 4.7306</strain>
    </source>
</reference>
<comment type="caution">
    <text evidence="5">The sequence shown here is derived from an EMBL/GenBank/DDBJ whole genome shotgun (WGS) entry which is preliminary data.</text>
</comment>
<reference evidence="5" key="2">
    <citation type="submission" date="2020-09" db="EMBL/GenBank/DDBJ databases">
        <authorList>
            <person name="Sun Q."/>
            <person name="Zhou Y."/>
        </authorList>
    </citation>
    <scope>NUCLEOTIDE SEQUENCE</scope>
    <source>
        <strain evidence="5">CGMCC 4.7306</strain>
    </source>
</reference>
<dbReference type="Gene3D" id="3.40.50.1000">
    <property type="entry name" value="HAD superfamily/HAD-like"/>
    <property type="match status" value="1"/>
</dbReference>
<evidence type="ECO:0000313" key="6">
    <source>
        <dbReference type="Proteomes" id="UP000613840"/>
    </source>
</evidence>
<dbReference type="SFLD" id="SFLDS00003">
    <property type="entry name" value="Haloacid_Dehalogenase"/>
    <property type="match status" value="1"/>
</dbReference>
<evidence type="ECO:0000313" key="5">
    <source>
        <dbReference type="EMBL" id="GGL66288.1"/>
    </source>
</evidence>
<dbReference type="GO" id="GO:0046872">
    <property type="term" value="F:metal ion binding"/>
    <property type="evidence" value="ECO:0007669"/>
    <property type="project" value="UniProtKB-KW"/>
</dbReference>
<organism evidence="5 6">
    <name type="scientific">Microlunatus endophyticus</name>
    <dbReference type="NCBI Taxonomy" id="1716077"/>
    <lineage>
        <taxon>Bacteria</taxon>
        <taxon>Bacillati</taxon>
        <taxon>Actinomycetota</taxon>
        <taxon>Actinomycetes</taxon>
        <taxon>Propionibacteriales</taxon>
        <taxon>Propionibacteriaceae</taxon>
        <taxon>Microlunatus</taxon>
    </lineage>
</organism>
<dbReference type="SFLD" id="SFLDG01129">
    <property type="entry name" value="C1.5:_HAD__Beta-PGM__Phosphata"/>
    <property type="match status" value="1"/>
</dbReference>
<name>A0A917SC26_9ACTN</name>
<dbReference type="PANTHER" id="PTHR46193:SF10">
    <property type="entry name" value="6-PHOSPHOGLUCONATE PHOSPHATASE"/>
    <property type="match status" value="1"/>
</dbReference>
<evidence type="ECO:0000256" key="4">
    <source>
        <dbReference type="ARBA" id="ARBA00022842"/>
    </source>
</evidence>
<evidence type="ECO:0000256" key="3">
    <source>
        <dbReference type="ARBA" id="ARBA00022723"/>
    </source>
</evidence>
<dbReference type="NCBIfam" id="TIGR01509">
    <property type="entry name" value="HAD-SF-IA-v3"/>
    <property type="match status" value="1"/>
</dbReference>
<dbReference type="GO" id="GO:0016787">
    <property type="term" value="F:hydrolase activity"/>
    <property type="evidence" value="ECO:0007669"/>
    <property type="project" value="UniProtKB-KW"/>
</dbReference>
<dbReference type="SUPFAM" id="SSF56784">
    <property type="entry name" value="HAD-like"/>
    <property type="match status" value="1"/>
</dbReference>
<protein>
    <submittedName>
        <fullName evidence="5">Hydrolase</fullName>
    </submittedName>
</protein>
<dbReference type="AlphaFoldDB" id="A0A917SC26"/>
<dbReference type="NCBIfam" id="TIGR01549">
    <property type="entry name" value="HAD-SF-IA-v1"/>
    <property type="match status" value="1"/>
</dbReference>